<dbReference type="GO" id="GO:0016757">
    <property type="term" value="F:glycosyltransferase activity"/>
    <property type="evidence" value="ECO:0007669"/>
    <property type="project" value="InterPro"/>
</dbReference>
<proteinExistence type="predicted"/>
<sequence>MKGIPYIHKEVKVYDARTFAAESFKKFYEGTFTTNIPIIYEIIYLTEFPKRIELKNNLEKNPYHLLFYMIATFYFIDDGETPVKYFYGKENTHSLVNEALQNLPERFQREYVKEVRIEYIGLPGCKWNIDWIDEPWIYSYIRNLYKHIWENTPQEKGRGIYISRSKSRVNQRAILNEEDLKPMLKGLGIDFYVLEEISFIDTVLLFKSAEFVTGAHGAGLAWLVFSDPGTKLLEIYKKKLLKEHYTYLCHACSIHSFRFTGVYDDPAVLPPSDPREADDGHMIVHIDSYKTAICDLYKK</sequence>
<name>A0A6C0KJY3_9ZZZZ</name>
<dbReference type="EMBL" id="MN740927">
    <property type="protein sequence ID" value="QHU18332.1"/>
    <property type="molecule type" value="Genomic_DNA"/>
</dbReference>
<evidence type="ECO:0000259" key="1">
    <source>
        <dbReference type="Pfam" id="PF04577"/>
    </source>
</evidence>
<feature type="domain" description="Glycosyltransferase 61 catalytic" evidence="1">
    <location>
        <begin position="139"/>
        <end position="232"/>
    </location>
</feature>
<organism evidence="2">
    <name type="scientific">viral metagenome</name>
    <dbReference type="NCBI Taxonomy" id="1070528"/>
    <lineage>
        <taxon>unclassified sequences</taxon>
        <taxon>metagenomes</taxon>
        <taxon>organismal metagenomes</taxon>
    </lineage>
</organism>
<accession>A0A6C0KJY3</accession>
<evidence type="ECO:0000313" key="2">
    <source>
        <dbReference type="EMBL" id="QHU18332.1"/>
    </source>
</evidence>
<dbReference type="AlphaFoldDB" id="A0A6C0KJY3"/>
<reference evidence="2" key="1">
    <citation type="journal article" date="2020" name="Nature">
        <title>Giant virus diversity and host interactions through global metagenomics.</title>
        <authorList>
            <person name="Schulz F."/>
            <person name="Roux S."/>
            <person name="Paez-Espino D."/>
            <person name="Jungbluth S."/>
            <person name="Walsh D.A."/>
            <person name="Denef V.J."/>
            <person name="McMahon K.D."/>
            <person name="Konstantinidis K.T."/>
            <person name="Eloe-Fadrosh E.A."/>
            <person name="Kyrpides N.C."/>
            <person name="Woyke T."/>
        </authorList>
    </citation>
    <scope>NUCLEOTIDE SEQUENCE</scope>
    <source>
        <strain evidence="2">GVMAG-S-3300013006-138</strain>
    </source>
</reference>
<dbReference type="Pfam" id="PF04577">
    <property type="entry name" value="Glyco_transf_61"/>
    <property type="match status" value="1"/>
</dbReference>
<dbReference type="InterPro" id="IPR049625">
    <property type="entry name" value="Glyco_transf_61_cat"/>
</dbReference>
<protein>
    <recommendedName>
        <fullName evidence="1">Glycosyltransferase 61 catalytic domain-containing protein</fullName>
    </recommendedName>
</protein>